<evidence type="ECO:0000313" key="2">
    <source>
        <dbReference type="Proteomes" id="UP001157502"/>
    </source>
</evidence>
<dbReference type="EMBL" id="CM055729">
    <property type="protein sequence ID" value="KAJ8015556.1"/>
    <property type="molecule type" value="Genomic_DNA"/>
</dbReference>
<proteinExistence type="predicted"/>
<keyword evidence="2" id="KW-1185">Reference proteome</keyword>
<evidence type="ECO:0000313" key="1">
    <source>
        <dbReference type="EMBL" id="KAJ8015556.1"/>
    </source>
</evidence>
<comment type="caution">
    <text evidence="1">The sequence shown here is derived from an EMBL/GenBank/DDBJ whole genome shotgun (WGS) entry which is preliminary data.</text>
</comment>
<protein>
    <submittedName>
        <fullName evidence="1">Uncharacterized protein</fullName>
    </submittedName>
</protein>
<sequence length="747" mass="84575">MYKLLQVPLRELVSVKCPRHLSAPCRSVNHGTNMFSSSHPLSRSYTPGFRESIYHCKLSFLINDTRTKRFHGTARVASSEFEQLDEKKNVKGQYTSIEPEKEETFMFLELLDPEDTRNDQVVPLQAVPVISIEDNRLRSRSSLEKQQRILEPQLRSLKHGNKVDLLNRESLIEFHDVGFHFEEKGNKKTKSKGQQKIYGTPDLDEPVSDTTCNGCGAIMHCTVPDLAGYLPSEKYKVLLEEDTLKKAICQRCYLLTHHQKALTLKMSKEEYRNVVRRVKSEKALVLLIVDLLDIPDSIVPDLLELVGQNKHIVVLGNKVDLIPGDSENYLQRIKRQLSQYCIDLGICRDNIKDTHLISAKTGYGIENLITSLQSSWKYKGDVYLVGTANAGKSTLFNTLLESDYCKSRASDVIHKATISPWPGTTLNLLKFPIINPTPYRMFKRSERLQSFSKQTEHDLSPEELRRLAQFSNQGYLVGRVGRTFRTNVQSKNDLIEFDPDSLAYGENVVNEEERDLKTPAEEVSLTHNELKDAHWLYDTPGIMKENDVLNLLTEQEVKMVVPTQAITPRTFVLKPGLSLFLGALGRIDYIKGEKSCWFTVIASHRVPVHITSLEKADSTYKKHAGQILLRVPIGGEDRMKEFPPLISQEFQLKGQGYTKASADIKMSSAGWVAVTGVEGMEVLLRVHAPEGAGLTLRSPPLLPHIVQLKGERLNKSVAYKTRKPPSLVDTSLSYTGAERLRIKKKKR</sequence>
<gene>
    <name evidence="1" type="ORF">DPEC_G00027350</name>
</gene>
<reference evidence="1" key="1">
    <citation type="submission" date="2021-05" db="EMBL/GenBank/DDBJ databases">
        <authorList>
            <person name="Pan Q."/>
            <person name="Jouanno E."/>
            <person name="Zahm M."/>
            <person name="Klopp C."/>
            <person name="Cabau C."/>
            <person name="Louis A."/>
            <person name="Berthelot C."/>
            <person name="Parey E."/>
            <person name="Roest Crollius H."/>
            <person name="Montfort J."/>
            <person name="Robinson-Rechavi M."/>
            <person name="Bouchez O."/>
            <person name="Lampietro C."/>
            <person name="Lopez Roques C."/>
            <person name="Donnadieu C."/>
            <person name="Postlethwait J."/>
            <person name="Bobe J."/>
            <person name="Dillon D."/>
            <person name="Chandos A."/>
            <person name="von Hippel F."/>
            <person name="Guiguen Y."/>
        </authorList>
    </citation>
    <scope>NUCLEOTIDE SEQUENCE</scope>
    <source>
        <strain evidence="1">YG-Jan2019</strain>
    </source>
</reference>
<name>A0ACC2HI40_DALPE</name>
<dbReference type="Proteomes" id="UP001157502">
    <property type="component" value="Chromosome 2"/>
</dbReference>
<organism evidence="1 2">
    <name type="scientific">Dallia pectoralis</name>
    <name type="common">Alaska blackfish</name>
    <dbReference type="NCBI Taxonomy" id="75939"/>
    <lineage>
        <taxon>Eukaryota</taxon>
        <taxon>Metazoa</taxon>
        <taxon>Chordata</taxon>
        <taxon>Craniata</taxon>
        <taxon>Vertebrata</taxon>
        <taxon>Euteleostomi</taxon>
        <taxon>Actinopterygii</taxon>
        <taxon>Neopterygii</taxon>
        <taxon>Teleostei</taxon>
        <taxon>Protacanthopterygii</taxon>
        <taxon>Esociformes</taxon>
        <taxon>Umbridae</taxon>
        <taxon>Dallia</taxon>
    </lineage>
</organism>
<accession>A0ACC2HI40</accession>